<keyword evidence="4" id="KW-1185">Reference proteome</keyword>
<name>A0A0D2C2L9_9EURO</name>
<dbReference type="PROSITE" id="PS00092">
    <property type="entry name" value="N6_MTASE"/>
    <property type="match status" value="1"/>
</dbReference>
<dbReference type="AlphaFoldDB" id="A0A0D2C2L9"/>
<dbReference type="RefSeq" id="XP_016264208.1">
    <property type="nucleotide sequence ID" value="XM_016406002.1"/>
</dbReference>
<sequence>MSEAGSTFLIDIPSSIQHGQCSSFSPRSRPPLQSPYPNTEPKGSKRVAALNAVPVHEQKYHASIQEQISSALNEIDEHVSNDGLSWYRHRGSMSTPPDREYPGQATLSLAEPTCLIAVSTDPIVPIILSSTEQRSKFASLDALRRVVVHNPGDDASVVETIDNGDYLIPPRSTFIYSTLQLGQQAWSDWQHLASSNYRFDLILMDPPWTNRSVRHAGHYRTAEDQSSDPFEQAIQIVETSLSPQGLVAIWITNKASIRANVVQTFGSMGFYLVEEWIWIKVTTHGQPVTPLDGLWRRPYEILLLFQKRQAGVDVKTRRRIIAAVPDLHSRKPCLKVLLEELLPRQPQVLELFARNLTAGWYSWGDEVLKFQHEMHWIRSEECKT</sequence>
<dbReference type="InterPro" id="IPR029063">
    <property type="entry name" value="SAM-dependent_MTases_sf"/>
</dbReference>
<evidence type="ECO:0000256" key="2">
    <source>
        <dbReference type="SAM" id="MobiDB-lite"/>
    </source>
</evidence>
<gene>
    <name evidence="3" type="ORF">PV06_05036</name>
</gene>
<evidence type="ECO:0000313" key="3">
    <source>
        <dbReference type="EMBL" id="KIW43992.1"/>
    </source>
</evidence>
<dbReference type="HOGENOM" id="CLU_027091_4_1_1"/>
<dbReference type="InterPro" id="IPR007757">
    <property type="entry name" value="MT-A70-like"/>
</dbReference>
<dbReference type="InterPro" id="IPR002052">
    <property type="entry name" value="DNA_methylase_N6_adenine_CS"/>
</dbReference>
<dbReference type="OrthoDB" id="61116at2759"/>
<dbReference type="Proteomes" id="UP000053342">
    <property type="component" value="Unassembled WGS sequence"/>
</dbReference>
<dbReference type="PANTHER" id="PTHR12829:SF4">
    <property type="entry name" value="N(6)-ADENINE-SPECIFIC METHYLTRANSFERASE METTL4"/>
    <property type="match status" value="1"/>
</dbReference>
<protein>
    <recommendedName>
        <fullName evidence="5">MT-A70-domain-containing protein</fullName>
    </recommendedName>
</protein>
<dbReference type="STRING" id="215243.A0A0D2C2L9"/>
<evidence type="ECO:0000313" key="4">
    <source>
        <dbReference type="Proteomes" id="UP000053342"/>
    </source>
</evidence>
<dbReference type="PROSITE" id="PS51143">
    <property type="entry name" value="MT_A70"/>
    <property type="match status" value="1"/>
</dbReference>
<dbReference type="PANTHER" id="PTHR12829">
    <property type="entry name" value="N6-ADENOSINE-METHYLTRANSFERASE"/>
    <property type="match status" value="1"/>
</dbReference>
<dbReference type="Pfam" id="PF05063">
    <property type="entry name" value="MT-A70"/>
    <property type="match status" value="1"/>
</dbReference>
<dbReference type="Gene3D" id="3.40.50.150">
    <property type="entry name" value="Vaccinia Virus protein VP39"/>
    <property type="match status" value="1"/>
</dbReference>
<comment type="similarity">
    <text evidence="1">Belongs to the MT-A70-like family.</text>
</comment>
<dbReference type="GO" id="GO:0032259">
    <property type="term" value="P:methylation"/>
    <property type="evidence" value="ECO:0007669"/>
    <property type="project" value="InterPro"/>
</dbReference>
<proteinExistence type="inferred from homology"/>
<evidence type="ECO:0000256" key="1">
    <source>
        <dbReference type="PROSITE-ProRule" id="PRU00489"/>
    </source>
</evidence>
<reference evidence="3 4" key="1">
    <citation type="submission" date="2015-01" db="EMBL/GenBank/DDBJ databases">
        <title>The Genome Sequence of Exophiala oligosperma CBS72588.</title>
        <authorList>
            <consortium name="The Broad Institute Genomics Platform"/>
            <person name="Cuomo C."/>
            <person name="de Hoog S."/>
            <person name="Gorbushina A."/>
            <person name="Stielow B."/>
            <person name="Teixiera M."/>
            <person name="Abouelleil A."/>
            <person name="Chapman S.B."/>
            <person name="Priest M."/>
            <person name="Young S.K."/>
            <person name="Wortman J."/>
            <person name="Nusbaum C."/>
            <person name="Birren B."/>
        </authorList>
    </citation>
    <scope>NUCLEOTIDE SEQUENCE [LARGE SCALE GENOMIC DNA]</scope>
    <source>
        <strain evidence="3 4">CBS 72588</strain>
    </source>
</reference>
<dbReference type="GO" id="GO:0005634">
    <property type="term" value="C:nucleus"/>
    <property type="evidence" value="ECO:0007669"/>
    <property type="project" value="TreeGrafter"/>
</dbReference>
<dbReference type="GO" id="GO:0008168">
    <property type="term" value="F:methyltransferase activity"/>
    <property type="evidence" value="ECO:0007669"/>
    <property type="project" value="InterPro"/>
</dbReference>
<dbReference type="VEuPathDB" id="FungiDB:PV06_05036"/>
<organism evidence="3 4">
    <name type="scientific">Exophiala oligosperma</name>
    <dbReference type="NCBI Taxonomy" id="215243"/>
    <lineage>
        <taxon>Eukaryota</taxon>
        <taxon>Fungi</taxon>
        <taxon>Dikarya</taxon>
        <taxon>Ascomycota</taxon>
        <taxon>Pezizomycotina</taxon>
        <taxon>Eurotiomycetes</taxon>
        <taxon>Chaetothyriomycetidae</taxon>
        <taxon>Chaetothyriales</taxon>
        <taxon>Herpotrichiellaceae</taxon>
        <taxon>Exophiala</taxon>
    </lineage>
</organism>
<accession>A0A0D2C2L9</accession>
<dbReference type="SUPFAM" id="SSF53335">
    <property type="entry name" value="S-adenosyl-L-methionine-dependent methyltransferases"/>
    <property type="match status" value="1"/>
</dbReference>
<feature type="region of interest" description="Disordered" evidence="2">
    <location>
        <begin position="18"/>
        <end position="44"/>
    </location>
</feature>
<dbReference type="EMBL" id="KN847335">
    <property type="protein sequence ID" value="KIW43992.1"/>
    <property type="molecule type" value="Genomic_DNA"/>
</dbReference>
<evidence type="ECO:0008006" key="5">
    <source>
        <dbReference type="Google" id="ProtNLM"/>
    </source>
</evidence>
<dbReference type="GO" id="GO:0003676">
    <property type="term" value="F:nucleic acid binding"/>
    <property type="evidence" value="ECO:0007669"/>
    <property type="project" value="InterPro"/>
</dbReference>
<dbReference type="GeneID" id="27357110"/>